<evidence type="ECO:0000256" key="1">
    <source>
        <dbReference type="SAM" id="MobiDB-lite"/>
    </source>
</evidence>
<dbReference type="PANTHER" id="PTHR12533">
    <property type="entry name" value="NFAT"/>
    <property type="match status" value="1"/>
</dbReference>
<dbReference type="Ensembl" id="ENSCAFT00000032267.6">
    <property type="protein sequence ID" value="ENSCAFP00000030051.6"/>
    <property type="gene ID" value="ENSCAFG00000020254.6"/>
</dbReference>
<gene>
    <name evidence="2" type="primary">NFAT5</name>
</gene>
<feature type="compositionally biased region" description="Polar residues" evidence="1">
    <location>
        <begin position="290"/>
        <end position="302"/>
    </location>
</feature>
<feature type="region of interest" description="Disordered" evidence="1">
    <location>
        <begin position="208"/>
        <end position="257"/>
    </location>
</feature>
<dbReference type="OrthoDB" id="5346094at2759"/>
<dbReference type="Proteomes" id="UP000002254">
    <property type="component" value="Chromosome 5"/>
</dbReference>
<organism evidence="2 3">
    <name type="scientific">Canis lupus familiaris</name>
    <name type="common">Dog</name>
    <name type="synonym">Canis familiaris</name>
    <dbReference type="NCBI Taxonomy" id="9615"/>
    <lineage>
        <taxon>Eukaryota</taxon>
        <taxon>Metazoa</taxon>
        <taxon>Chordata</taxon>
        <taxon>Craniata</taxon>
        <taxon>Vertebrata</taxon>
        <taxon>Euteleostomi</taxon>
        <taxon>Mammalia</taxon>
        <taxon>Eutheria</taxon>
        <taxon>Laurasiatheria</taxon>
        <taxon>Carnivora</taxon>
        <taxon>Caniformia</taxon>
        <taxon>Canidae</taxon>
        <taxon>Canis</taxon>
    </lineage>
</organism>
<proteinExistence type="predicted"/>
<dbReference type="GO" id="GO:0003700">
    <property type="term" value="F:DNA-binding transcription factor activity"/>
    <property type="evidence" value="ECO:0007669"/>
    <property type="project" value="InterPro"/>
</dbReference>
<feature type="compositionally biased region" description="Low complexity" evidence="1">
    <location>
        <begin position="231"/>
        <end position="257"/>
    </location>
</feature>
<name>A0A8P0SP96_CANLF</name>
<sequence>MLFRGASPRPPAAALALPGCGAPPSAPAQCPAGGGAQIPVSGGGGGGDRQFSLRRSTKRTRWLSPPPCPRPEPPSWLAGNQPPWSFPLRLAAVSSVLGPVEVPALEEEAAAAALASPPPDRCPRSRRGGAAATAAPPPSRCPRAGLGRAAMPSDFISLLSADLDLESPKSLYSRDSLKLHPSQNFHRAGLLEESVYDLLPKELQLPPSRETSVASMSQTSGGEAGSPPPAVVAADASSAPSSSSMGGACSSFTTSSSPTIYSTSVTDSKAMQVESCSSALGVSNRGVSEKQLTSNTVQQHPSTPKRHTVLYISPPPEDLLDNSRMSCQDEGCGLESEQSCSMWMEDSPSNFSNMSTSSYNDNTECQSTSLCAFSAYHGQQRQLKSRKWIYLRNDLRLPRESIITFVKTKISHEIIHGTETHQAAEEMSSFLEHWKTKKEVE</sequence>
<reference evidence="2" key="2">
    <citation type="submission" date="2025-08" db="UniProtKB">
        <authorList>
            <consortium name="Ensembl"/>
        </authorList>
    </citation>
    <scope>IDENTIFICATION</scope>
</reference>
<accession>A0A8P0SP96</accession>
<feature type="region of interest" description="Disordered" evidence="1">
    <location>
        <begin position="21"/>
        <end position="81"/>
    </location>
</feature>
<evidence type="ECO:0000313" key="2">
    <source>
        <dbReference type="Ensembl" id="ENSCAFP00000030051.6"/>
    </source>
</evidence>
<feature type="compositionally biased region" description="Gly residues" evidence="1">
    <location>
        <begin position="32"/>
        <end position="48"/>
    </location>
</feature>
<dbReference type="InterPro" id="IPR008366">
    <property type="entry name" value="NFAT"/>
</dbReference>
<protein>
    <submittedName>
        <fullName evidence="2">Nuclear factor of activated T cells 5</fullName>
    </submittedName>
</protein>
<dbReference type="AlphaFoldDB" id="A0A8P0SP96"/>
<feature type="region of interest" description="Disordered" evidence="1">
    <location>
        <begin position="111"/>
        <end position="146"/>
    </location>
</feature>
<feature type="compositionally biased region" description="Pro residues" evidence="1">
    <location>
        <begin position="64"/>
        <end position="74"/>
    </location>
</feature>
<feature type="compositionally biased region" description="Polar residues" evidence="1">
    <location>
        <begin position="209"/>
        <end position="219"/>
    </location>
</feature>
<feature type="compositionally biased region" description="Low complexity" evidence="1">
    <location>
        <begin position="21"/>
        <end position="31"/>
    </location>
</feature>
<reference evidence="2 3" key="1">
    <citation type="journal article" date="2005" name="Nature">
        <title>Genome sequence, comparative analysis and haplotype structure of the domestic dog.</title>
        <authorList>
            <consortium name="Broad Sequencing Platform"/>
            <person name="Lindblad-Toh K."/>
            <person name="Wade C.M."/>
            <person name="Mikkelsen T.S."/>
            <person name="Karlsson E.K."/>
            <person name="Jaffe D.B."/>
            <person name="Kamal M."/>
            <person name="Clamp M."/>
            <person name="Chang J.L."/>
            <person name="Kulbokas E.J. III"/>
            <person name="Zody M.C."/>
            <person name="Mauceli E."/>
            <person name="Xie X."/>
            <person name="Breen M."/>
            <person name="Wayne R.K."/>
            <person name="Ostrander E.A."/>
            <person name="Ponting C.P."/>
            <person name="Galibert F."/>
            <person name="Smith D.R."/>
            <person name="DeJong P.J."/>
            <person name="Kirkness E."/>
            <person name="Alvarez P."/>
            <person name="Biagi T."/>
            <person name="Brockman W."/>
            <person name="Butler J."/>
            <person name="Chin C.W."/>
            <person name="Cook A."/>
            <person name="Cuff J."/>
            <person name="Daly M.J."/>
            <person name="DeCaprio D."/>
            <person name="Gnerre S."/>
            <person name="Grabherr M."/>
            <person name="Kellis M."/>
            <person name="Kleber M."/>
            <person name="Bardeleben C."/>
            <person name="Goodstadt L."/>
            <person name="Heger A."/>
            <person name="Hitte C."/>
            <person name="Kim L."/>
            <person name="Koepfli K.P."/>
            <person name="Parker H.G."/>
            <person name="Pollinger J.P."/>
            <person name="Searle S.M."/>
            <person name="Sutter N.B."/>
            <person name="Thomas R."/>
            <person name="Webber C."/>
            <person name="Baldwin J."/>
            <person name="Abebe A."/>
            <person name="Abouelleil A."/>
            <person name="Aftuck L."/>
            <person name="Ait-Zahra M."/>
            <person name="Aldredge T."/>
            <person name="Allen N."/>
            <person name="An P."/>
            <person name="Anderson S."/>
            <person name="Antoine C."/>
            <person name="Arachchi H."/>
            <person name="Aslam A."/>
            <person name="Ayotte L."/>
            <person name="Bachantsang P."/>
            <person name="Barry A."/>
            <person name="Bayul T."/>
            <person name="Benamara M."/>
            <person name="Berlin A."/>
            <person name="Bessette D."/>
            <person name="Blitshteyn B."/>
            <person name="Bloom T."/>
            <person name="Blye J."/>
            <person name="Boguslavskiy L."/>
            <person name="Bonnet C."/>
            <person name="Boukhgalter B."/>
            <person name="Brown A."/>
            <person name="Cahill P."/>
            <person name="Calixte N."/>
            <person name="Camarata J."/>
            <person name="Cheshatsang Y."/>
            <person name="Chu J."/>
            <person name="Citroen M."/>
            <person name="Collymore A."/>
            <person name="Cooke P."/>
            <person name="Dawoe T."/>
            <person name="Daza R."/>
            <person name="Decktor K."/>
            <person name="DeGray S."/>
            <person name="Dhargay N."/>
            <person name="Dooley K."/>
            <person name="Dooley K."/>
            <person name="Dorje P."/>
            <person name="Dorjee K."/>
            <person name="Dorris L."/>
            <person name="Duffey N."/>
            <person name="Dupes A."/>
            <person name="Egbiremolen O."/>
            <person name="Elong R."/>
            <person name="Falk J."/>
            <person name="Farina A."/>
            <person name="Faro S."/>
            <person name="Ferguson D."/>
            <person name="Ferreira P."/>
            <person name="Fisher S."/>
            <person name="FitzGerald M."/>
            <person name="Foley K."/>
            <person name="Foley C."/>
            <person name="Franke A."/>
            <person name="Friedrich D."/>
            <person name="Gage D."/>
            <person name="Garber M."/>
            <person name="Gearin G."/>
            <person name="Giannoukos G."/>
            <person name="Goode T."/>
            <person name="Goyette A."/>
            <person name="Graham J."/>
            <person name="Grandbois E."/>
            <person name="Gyaltsen K."/>
            <person name="Hafez N."/>
            <person name="Hagopian D."/>
            <person name="Hagos B."/>
            <person name="Hall J."/>
            <person name="Healy C."/>
            <person name="Hegarty R."/>
            <person name="Honan T."/>
            <person name="Horn A."/>
            <person name="Houde N."/>
            <person name="Hughes L."/>
            <person name="Hunnicutt L."/>
            <person name="Husby M."/>
            <person name="Jester B."/>
            <person name="Jones C."/>
            <person name="Kamat A."/>
            <person name="Kanga B."/>
            <person name="Kells C."/>
            <person name="Khazanovich D."/>
            <person name="Kieu A.C."/>
            <person name="Kisner P."/>
            <person name="Kumar M."/>
            <person name="Lance K."/>
            <person name="Landers T."/>
            <person name="Lara M."/>
            <person name="Lee W."/>
            <person name="Leger J.P."/>
            <person name="Lennon N."/>
            <person name="Leuper L."/>
            <person name="LeVine S."/>
            <person name="Liu J."/>
            <person name="Liu X."/>
            <person name="Lokyitsang Y."/>
            <person name="Lokyitsang T."/>
            <person name="Lui A."/>
            <person name="Macdonald J."/>
            <person name="Major J."/>
            <person name="Marabella R."/>
            <person name="Maru K."/>
            <person name="Matthews C."/>
            <person name="McDonough S."/>
            <person name="Mehta T."/>
            <person name="Meldrim J."/>
            <person name="Melnikov A."/>
            <person name="Meneus L."/>
            <person name="Mihalev A."/>
            <person name="Mihova T."/>
            <person name="Miller K."/>
            <person name="Mittelman R."/>
            <person name="Mlenga V."/>
            <person name="Mulrain L."/>
            <person name="Munson G."/>
            <person name="Navidi A."/>
            <person name="Naylor J."/>
            <person name="Nguyen T."/>
            <person name="Nguyen N."/>
            <person name="Nguyen C."/>
            <person name="Nguyen T."/>
            <person name="Nicol R."/>
            <person name="Norbu N."/>
            <person name="Norbu C."/>
            <person name="Novod N."/>
            <person name="Nyima T."/>
            <person name="Olandt P."/>
            <person name="O'Neill B."/>
            <person name="O'Neill K."/>
            <person name="Osman S."/>
            <person name="Oyono L."/>
            <person name="Patti C."/>
            <person name="Perrin D."/>
            <person name="Phunkhang P."/>
            <person name="Pierre F."/>
            <person name="Priest M."/>
            <person name="Rachupka A."/>
            <person name="Raghuraman S."/>
            <person name="Rameau R."/>
            <person name="Ray V."/>
            <person name="Raymond C."/>
            <person name="Rege F."/>
            <person name="Rise C."/>
            <person name="Rogers J."/>
            <person name="Rogov P."/>
            <person name="Sahalie J."/>
            <person name="Settipalli S."/>
            <person name="Sharpe T."/>
            <person name="Shea T."/>
            <person name="Sheehan M."/>
            <person name="Sherpa N."/>
            <person name="Shi J."/>
            <person name="Shih D."/>
            <person name="Sloan J."/>
            <person name="Smith C."/>
            <person name="Sparrow T."/>
            <person name="Stalker J."/>
            <person name="Stange-Thomann N."/>
            <person name="Stavropoulos S."/>
            <person name="Stone C."/>
            <person name="Stone S."/>
            <person name="Sykes S."/>
            <person name="Tchuinga P."/>
            <person name="Tenzing P."/>
            <person name="Tesfaye S."/>
            <person name="Thoulutsang D."/>
            <person name="Thoulutsang Y."/>
            <person name="Topham K."/>
            <person name="Topping I."/>
            <person name="Tsamla T."/>
            <person name="Vassiliev H."/>
            <person name="Venkataraman V."/>
            <person name="Vo A."/>
            <person name="Wangchuk T."/>
            <person name="Wangdi T."/>
            <person name="Weiand M."/>
            <person name="Wilkinson J."/>
            <person name="Wilson A."/>
            <person name="Yadav S."/>
            <person name="Yang S."/>
            <person name="Yang X."/>
            <person name="Young G."/>
            <person name="Yu Q."/>
            <person name="Zainoun J."/>
            <person name="Zembek L."/>
            <person name="Zimmer A."/>
            <person name="Lander E.S."/>
        </authorList>
    </citation>
    <scope>NUCLEOTIDE SEQUENCE [LARGE SCALE GENOMIC DNA]</scope>
    <source>
        <strain evidence="2">Boxer</strain>
    </source>
</reference>
<feature type="region of interest" description="Disordered" evidence="1">
    <location>
        <begin position="287"/>
        <end position="311"/>
    </location>
</feature>
<dbReference type="PANTHER" id="PTHR12533:SF10">
    <property type="entry name" value="NUCLEAR FACTOR OF ACTIVATED T-CELLS 5"/>
    <property type="match status" value="1"/>
</dbReference>
<evidence type="ECO:0000313" key="3">
    <source>
        <dbReference type="Proteomes" id="UP000002254"/>
    </source>
</evidence>